<organism evidence="8 9">
    <name type="scientific">Plantibacter flavus</name>
    <dbReference type="NCBI Taxonomy" id="150123"/>
    <lineage>
        <taxon>Bacteria</taxon>
        <taxon>Bacillati</taxon>
        <taxon>Actinomycetota</taxon>
        <taxon>Actinomycetes</taxon>
        <taxon>Micrococcales</taxon>
        <taxon>Microbacteriaceae</taxon>
        <taxon>Plantibacter</taxon>
    </lineage>
</organism>
<evidence type="ECO:0000256" key="4">
    <source>
        <dbReference type="ARBA" id="ARBA00022989"/>
    </source>
</evidence>
<reference evidence="8 9" key="1">
    <citation type="submission" date="2018-11" db="EMBL/GenBank/DDBJ databases">
        <title>Sequencing the genomes of 1000 actinobacteria strains.</title>
        <authorList>
            <person name="Klenk H.-P."/>
        </authorList>
    </citation>
    <scope>NUCLEOTIDE SEQUENCE [LARGE SCALE GENOMIC DNA]</scope>
    <source>
        <strain evidence="8 9">DSM 14012</strain>
    </source>
</reference>
<evidence type="ECO:0000259" key="7">
    <source>
        <dbReference type="Pfam" id="PF09924"/>
    </source>
</evidence>
<keyword evidence="9" id="KW-1185">Reference proteome</keyword>
<evidence type="ECO:0000313" key="9">
    <source>
        <dbReference type="Proteomes" id="UP000266915"/>
    </source>
</evidence>
<evidence type="ECO:0000313" key="8">
    <source>
        <dbReference type="EMBL" id="ROR81630.1"/>
    </source>
</evidence>
<gene>
    <name evidence="8" type="ORF">EDD42_1697</name>
</gene>
<evidence type="ECO:0000256" key="5">
    <source>
        <dbReference type="ARBA" id="ARBA00023136"/>
    </source>
</evidence>
<feature type="transmembrane region" description="Helical" evidence="6">
    <location>
        <begin position="195"/>
        <end position="216"/>
    </location>
</feature>
<keyword evidence="2" id="KW-1003">Cell membrane</keyword>
<dbReference type="Proteomes" id="UP000266915">
    <property type="component" value="Unassembled WGS sequence"/>
</dbReference>
<feature type="transmembrane region" description="Helical" evidence="6">
    <location>
        <begin position="295"/>
        <end position="317"/>
    </location>
</feature>
<dbReference type="EMBL" id="RKHL01000001">
    <property type="protein sequence ID" value="ROR81630.1"/>
    <property type="molecule type" value="Genomic_DNA"/>
</dbReference>
<dbReference type="InterPro" id="IPR024320">
    <property type="entry name" value="LPG_synthase_C"/>
</dbReference>
<accession>A0A3N2C2F7</accession>
<comment type="subcellular location">
    <subcellularLocation>
        <location evidence="1">Cell membrane</location>
        <topology evidence="1">Multi-pass membrane protein</topology>
    </subcellularLocation>
</comment>
<name>A0A3N2C2F7_9MICO</name>
<dbReference type="InterPro" id="IPR051211">
    <property type="entry name" value="PG_lysyltransferase"/>
</dbReference>
<dbReference type="InterPro" id="IPR035952">
    <property type="entry name" value="Rhomboid-like_sf"/>
</dbReference>
<dbReference type="InterPro" id="IPR016181">
    <property type="entry name" value="Acyl_CoA_acyltransferase"/>
</dbReference>
<feature type="transmembrane region" description="Helical" evidence="6">
    <location>
        <begin position="12"/>
        <end position="38"/>
    </location>
</feature>
<feature type="domain" description="Phosphatidylglycerol lysyltransferase C-terminal" evidence="7">
    <location>
        <begin position="512"/>
        <end position="806"/>
    </location>
</feature>
<dbReference type="GO" id="GO:0016755">
    <property type="term" value="F:aminoacyltransferase activity"/>
    <property type="evidence" value="ECO:0007669"/>
    <property type="project" value="TreeGrafter"/>
</dbReference>
<keyword evidence="3 6" id="KW-0812">Transmembrane</keyword>
<keyword evidence="5 6" id="KW-0472">Membrane</keyword>
<dbReference type="AlphaFoldDB" id="A0A3N2C2F7"/>
<feature type="transmembrane region" description="Helical" evidence="6">
    <location>
        <begin position="405"/>
        <end position="429"/>
    </location>
</feature>
<dbReference type="SUPFAM" id="SSF55729">
    <property type="entry name" value="Acyl-CoA N-acyltransferases (Nat)"/>
    <property type="match status" value="1"/>
</dbReference>
<dbReference type="SUPFAM" id="SSF144091">
    <property type="entry name" value="Rhomboid-like"/>
    <property type="match status" value="1"/>
</dbReference>
<evidence type="ECO:0000256" key="2">
    <source>
        <dbReference type="ARBA" id="ARBA00022475"/>
    </source>
</evidence>
<feature type="transmembrane region" description="Helical" evidence="6">
    <location>
        <begin position="172"/>
        <end position="189"/>
    </location>
</feature>
<evidence type="ECO:0000256" key="6">
    <source>
        <dbReference type="SAM" id="Phobius"/>
    </source>
</evidence>
<feature type="transmembrane region" description="Helical" evidence="6">
    <location>
        <begin position="228"/>
        <end position="247"/>
    </location>
</feature>
<protein>
    <submittedName>
        <fullName evidence="8">Lysylphosphatidylglycerol synthetase-like protein (DUF2156 family)</fullName>
    </submittedName>
</protein>
<feature type="transmembrane region" description="Helical" evidence="6">
    <location>
        <begin position="141"/>
        <end position="160"/>
    </location>
</feature>
<comment type="caution">
    <text evidence="8">The sequence shown here is derived from an EMBL/GenBank/DDBJ whole genome shotgun (WGS) entry which is preliminary data.</text>
</comment>
<feature type="transmembrane region" description="Helical" evidence="6">
    <location>
        <begin position="324"/>
        <end position="346"/>
    </location>
</feature>
<evidence type="ECO:0000256" key="3">
    <source>
        <dbReference type="ARBA" id="ARBA00022692"/>
    </source>
</evidence>
<dbReference type="GO" id="GO:0055091">
    <property type="term" value="P:phospholipid homeostasis"/>
    <property type="evidence" value="ECO:0007669"/>
    <property type="project" value="TreeGrafter"/>
</dbReference>
<dbReference type="PANTHER" id="PTHR34697:SF2">
    <property type="entry name" value="PHOSPHATIDYLGLYCEROL LYSYLTRANSFERASE"/>
    <property type="match status" value="1"/>
</dbReference>
<sequence length="841" mass="89956">MRAGRATPFGRLVTGVIRSVPMSIGITALVLVVSAFVWRTPPVATPAWRSAIREAAGVGYEQVVVDGHWWALLTGALGTDGVLGLLAFLLIGVPALVLAERRFGAVKTLLAVLVTAVAGNALAIGLQVLGTLGGEFWSGEVARIVAFDPVAGALGALAASSAFHGPLWRRRIRAFVVVGALIVLLYSGLPQDLARLFAALVGVLLGIVLAGVTPSVRRVRSSHHETRVLLASVVAMMGVGPLITFLSGRHLGPLAPLVLLLEQNIPDAGRVIGQCRTVGVSAQCLRDLTLVRVDGFGAVLLSVVPMIALLFAAWGLLRGRRFAVWFATAIMVSFAVLSALSLGAGVRLHPTGHPSPLLGTGHGAQQRSVEIAIALWAAILLPLVVAALLVVLRRGFPVRATRRSAWGYLALVGVSWIVLAALFVVVALLQPGGFSPRPDVWEVLRAAPERFVPAAYLRNVLPGFVPVAPLTGVVFHAVGPVWWSIILLGAVWPLSRVANAIAPADERRLRELLAEGSDSIGHMATWPGNLTWFDPERSAGVAYRIVAGVAVTTGGFFGRDRHEQGVLERFIEHCEDSGLTVALYSVDEETAGALHRIGWRTIQVAEETVLHPQGWSMVGKRWQDIRSSVNRADRAGITAVWSTYGALGVGLAAQIAEISEEWVAERKLPEMGFTLGGIDELVDEEVRLLLAVDEQGRLHGVTSWLPVRRGGELVGWTLDFMRRRTDGVNGVMEFLIAEAAARFKEDGIEEMSLSGAPLARSKSTEQPETDGIDRVLTYLGNVLEPVYGFRSLLAFKGKFQPEERPLVLGYADPLTLPAIGIAVGRAYLPDVSVRDLASLVT</sequence>
<dbReference type="GO" id="GO:0005886">
    <property type="term" value="C:plasma membrane"/>
    <property type="evidence" value="ECO:0007669"/>
    <property type="project" value="UniProtKB-SubCell"/>
</dbReference>
<feature type="transmembrane region" description="Helical" evidence="6">
    <location>
        <begin position="371"/>
        <end position="393"/>
    </location>
</feature>
<dbReference type="Gene3D" id="1.20.1540.10">
    <property type="entry name" value="Rhomboid-like"/>
    <property type="match status" value="1"/>
</dbReference>
<proteinExistence type="predicted"/>
<evidence type="ECO:0000256" key="1">
    <source>
        <dbReference type="ARBA" id="ARBA00004651"/>
    </source>
</evidence>
<feature type="transmembrane region" description="Helical" evidence="6">
    <location>
        <begin position="109"/>
        <end position="129"/>
    </location>
</feature>
<keyword evidence="4 6" id="KW-1133">Transmembrane helix</keyword>
<dbReference type="PANTHER" id="PTHR34697">
    <property type="entry name" value="PHOSPHATIDYLGLYCEROL LYSYLTRANSFERASE"/>
    <property type="match status" value="1"/>
</dbReference>
<feature type="transmembrane region" description="Helical" evidence="6">
    <location>
        <begin position="69"/>
        <end position="97"/>
    </location>
</feature>
<dbReference type="Pfam" id="PF09924">
    <property type="entry name" value="LPG_synthase_C"/>
    <property type="match status" value="1"/>
</dbReference>